<dbReference type="RefSeq" id="XP_040804153.1">
    <property type="nucleotide sequence ID" value="XM_040948377.1"/>
</dbReference>
<dbReference type="OrthoDB" id="4486352at2759"/>
<gene>
    <name evidence="1" type="ORF">BO72DRAFT_493487</name>
</gene>
<organism evidence="1 2">
    <name type="scientific">Aspergillus fijiensis CBS 313.89</name>
    <dbReference type="NCBI Taxonomy" id="1448319"/>
    <lineage>
        <taxon>Eukaryota</taxon>
        <taxon>Fungi</taxon>
        <taxon>Dikarya</taxon>
        <taxon>Ascomycota</taxon>
        <taxon>Pezizomycotina</taxon>
        <taxon>Eurotiomycetes</taxon>
        <taxon>Eurotiomycetidae</taxon>
        <taxon>Eurotiales</taxon>
        <taxon>Aspergillaceae</taxon>
        <taxon>Aspergillus</taxon>
    </lineage>
</organism>
<sequence length="152" mass="17450">MDNLIGSIIRIDRRNYVIHEIFSENRKDEHHEEWVVYEATCPNDNTIHKSTRRYALKVRYGRRARGISETELDATEALAKRSYNGECRALSIFSESGYTPVFYGSEELSSDQNPFFRHGHVWAMAMGLADGTGLVDLSDLSYSDKVIIQEEI</sequence>
<proteinExistence type="predicted"/>
<evidence type="ECO:0000313" key="1">
    <source>
        <dbReference type="EMBL" id="RAK80143.1"/>
    </source>
</evidence>
<protein>
    <submittedName>
        <fullName evidence="1">Uncharacterized protein</fullName>
    </submittedName>
</protein>
<name>A0A8G1RW87_9EURO</name>
<dbReference type="Proteomes" id="UP000249789">
    <property type="component" value="Unassembled WGS sequence"/>
</dbReference>
<dbReference type="VEuPathDB" id="FungiDB:BO72DRAFT_493487"/>
<dbReference type="EMBL" id="KZ824630">
    <property type="protein sequence ID" value="RAK80143.1"/>
    <property type="molecule type" value="Genomic_DNA"/>
</dbReference>
<dbReference type="AlphaFoldDB" id="A0A8G1RW87"/>
<reference evidence="1 2" key="1">
    <citation type="submission" date="2018-02" db="EMBL/GenBank/DDBJ databases">
        <title>The genomes of Aspergillus section Nigri reveals drivers in fungal speciation.</title>
        <authorList>
            <consortium name="DOE Joint Genome Institute"/>
            <person name="Vesth T.C."/>
            <person name="Nybo J."/>
            <person name="Theobald S."/>
            <person name="Brandl J."/>
            <person name="Frisvad J.C."/>
            <person name="Nielsen K.F."/>
            <person name="Lyhne E.K."/>
            <person name="Kogle M.E."/>
            <person name="Kuo A."/>
            <person name="Riley R."/>
            <person name="Clum A."/>
            <person name="Nolan M."/>
            <person name="Lipzen A."/>
            <person name="Salamov A."/>
            <person name="Henrissat B."/>
            <person name="Wiebenga A."/>
            <person name="De vries R.P."/>
            <person name="Grigoriev I.V."/>
            <person name="Mortensen U.H."/>
            <person name="Andersen M.R."/>
            <person name="Baker S.E."/>
        </authorList>
    </citation>
    <scope>NUCLEOTIDE SEQUENCE [LARGE SCALE GENOMIC DNA]</scope>
    <source>
        <strain evidence="1 2">CBS 313.89</strain>
    </source>
</reference>
<keyword evidence="2" id="KW-1185">Reference proteome</keyword>
<evidence type="ECO:0000313" key="2">
    <source>
        <dbReference type="Proteomes" id="UP000249789"/>
    </source>
</evidence>
<accession>A0A8G1RW87</accession>
<dbReference type="GeneID" id="63865710"/>